<keyword evidence="3" id="KW-1185">Reference proteome</keyword>
<feature type="transmembrane region" description="Helical" evidence="1">
    <location>
        <begin position="80"/>
        <end position="96"/>
    </location>
</feature>
<feature type="transmembrane region" description="Helical" evidence="1">
    <location>
        <begin position="35"/>
        <end position="60"/>
    </location>
</feature>
<keyword evidence="1" id="KW-1133">Transmembrane helix</keyword>
<dbReference type="OrthoDB" id="7409906at2"/>
<organism evidence="2 3">
    <name type="scientific">Novosphingobium sediminis</name>
    <dbReference type="NCBI Taxonomy" id="707214"/>
    <lineage>
        <taxon>Bacteria</taxon>
        <taxon>Pseudomonadati</taxon>
        <taxon>Pseudomonadota</taxon>
        <taxon>Alphaproteobacteria</taxon>
        <taxon>Sphingomonadales</taxon>
        <taxon>Sphingomonadaceae</taxon>
        <taxon>Novosphingobium</taxon>
    </lineage>
</organism>
<evidence type="ECO:0000313" key="3">
    <source>
        <dbReference type="Proteomes" id="UP000321464"/>
    </source>
</evidence>
<dbReference type="Proteomes" id="UP000321464">
    <property type="component" value="Unassembled WGS sequence"/>
</dbReference>
<dbReference type="AlphaFoldDB" id="A0A512AQJ1"/>
<accession>A0A512AQJ1</accession>
<sequence length="116" mass="12521">MTAAVPSASPAPASRWADACYAALRLAGWLTTSSAIVAALWVLFFVMLGEFTFAGAVLHLGNFAARYVAADLERRAAFETQFWIASAVLFLVIGVLRRHALRDLIPHSKETADGQV</sequence>
<dbReference type="RefSeq" id="WP_147161216.1">
    <property type="nucleotide sequence ID" value="NZ_BJYR01000029.1"/>
</dbReference>
<gene>
    <name evidence="2" type="ORF">NSE01_37740</name>
</gene>
<keyword evidence="1" id="KW-0472">Membrane</keyword>
<reference evidence="2 3" key="1">
    <citation type="submission" date="2019-07" db="EMBL/GenBank/DDBJ databases">
        <title>Whole genome shotgun sequence of Novosphingobium sediminis NBRC 106119.</title>
        <authorList>
            <person name="Hosoyama A."/>
            <person name="Uohara A."/>
            <person name="Ohji S."/>
            <person name="Ichikawa N."/>
        </authorList>
    </citation>
    <scope>NUCLEOTIDE SEQUENCE [LARGE SCALE GENOMIC DNA]</scope>
    <source>
        <strain evidence="2 3">NBRC 106119</strain>
    </source>
</reference>
<comment type="caution">
    <text evidence="2">The sequence shown here is derived from an EMBL/GenBank/DDBJ whole genome shotgun (WGS) entry which is preliminary data.</text>
</comment>
<proteinExistence type="predicted"/>
<evidence type="ECO:0000313" key="2">
    <source>
        <dbReference type="EMBL" id="GEO01942.1"/>
    </source>
</evidence>
<evidence type="ECO:0000256" key="1">
    <source>
        <dbReference type="SAM" id="Phobius"/>
    </source>
</evidence>
<keyword evidence="1" id="KW-0812">Transmembrane</keyword>
<name>A0A512AQJ1_9SPHN</name>
<protein>
    <submittedName>
        <fullName evidence="2">Uncharacterized protein</fullName>
    </submittedName>
</protein>
<dbReference type="EMBL" id="BJYR01000029">
    <property type="protein sequence ID" value="GEO01942.1"/>
    <property type="molecule type" value="Genomic_DNA"/>
</dbReference>